<protein>
    <submittedName>
        <fullName evidence="1">Uncharacterized protein</fullName>
    </submittedName>
</protein>
<gene>
    <name evidence="1" type="ORF">GCM10007867_13260</name>
</gene>
<sequence>MPGDRRDTRLNEKRITSVFSKTNSLCFKKWHKGLGGFFRIKADNQQLSGQGPKAFL</sequence>
<proteinExistence type="predicted"/>
<reference evidence="2" key="1">
    <citation type="journal article" date="2019" name="Int. J. Syst. Evol. Microbiol.">
        <title>The Global Catalogue of Microorganisms (GCM) 10K type strain sequencing project: providing services to taxonomists for standard genome sequencing and annotation.</title>
        <authorList>
            <consortium name="The Broad Institute Genomics Platform"/>
            <consortium name="The Broad Institute Genome Sequencing Center for Infectious Disease"/>
            <person name="Wu L."/>
            <person name="Ma J."/>
        </authorList>
    </citation>
    <scope>NUCLEOTIDE SEQUENCE [LARGE SCALE GENOMIC DNA]</scope>
    <source>
        <strain evidence="2">NBRC 3267</strain>
    </source>
</reference>
<comment type="caution">
    <text evidence="1">The sequence shown here is derived from an EMBL/GenBank/DDBJ whole genome shotgun (WGS) entry which is preliminary data.</text>
</comment>
<keyword evidence="2" id="KW-1185">Reference proteome</keyword>
<dbReference type="Proteomes" id="UP001156614">
    <property type="component" value="Unassembled WGS sequence"/>
</dbReference>
<evidence type="ECO:0000313" key="2">
    <source>
        <dbReference type="Proteomes" id="UP001156614"/>
    </source>
</evidence>
<name>A0AAV5NDX4_9PROT</name>
<evidence type="ECO:0000313" key="1">
    <source>
        <dbReference type="EMBL" id="GLQ62481.1"/>
    </source>
</evidence>
<accession>A0AAV5NDX4</accession>
<dbReference type="EMBL" id="BSNU01000002">
    <property type="protein sequence ID" value="GLQ62481.1"/>
    <property type="molecule type" value="Genomic_DNA"/>
</dbReference>
<organism evidence="1 2">
    <name type="scientific">Gluconobacter cerinus</name>
    <dbReference type="NCBI Taxonomy" id="38307"/>
    <lineage>
        <taxon>Bacteria</taxon>
        <taxon>Pseudomonadati</taxon>
        <taxon>Pseudomonadota</taxon>
        <taxon>Alphaproteobacteria</taxon>
        <taxon>Acetobacterales</taxon>
        <taxon>Acetobacteraceae</taxon>
        <taxon>Gluconobacter</taxon>
    </lineage>
</organism>
<dbReference type="AlphaFoldDB" id="A0AAV5NDX4"/>